<gene>
    <name evidence="1" type="ORF">BT96DRAFT_1106318</name>
</gene>
<name>A0A6A4GDY4_9AGAR</name>
<dbReference type="Proteomes" id="UP000799118">
    <property type="component" value="Unassembled WGS sequence"/>
</dbReference>
<protein>
    <submittedName>
        <fullName evidence="1">Uncharacterized protein</fullName>
    </submittedName>
</protein>
<dbReference type="EMBL" id="ML770380">
    <property type="protein sequence ID" value="KAE9383638.1"/>
    <property type="molecule type" value="Genomic_DNA"/>
</dbReference>
<evidence type="ECO:0000313" key="1">
    <source>
        <dbReference type="EMBL" id="KAE9383638.1"/>
    </source>
</evidence>
<reference evidence="1" key="1">
    <citation type="journal article" date="2019" name="Environ. Microbiol.">
        <title>Fungal ecological strategies reflected in gene transcription - a case study of two litter decomposers.</title>
        <authorList>
            <person name="Barbi F."/>
            <person name="Kohler A."/>
            <person name="Barry K."/>
            <person name="Baskaran P."/>
            <person name="Daum C."/>
            <person name="Fauchery L."/>
            <person name="Ihrmark K."/>
            <person name="Kuo A."/>
            <person name="LaButti K."/>
            <person name="Lipzen A."/>
            <person name="Morin E."/>
            <person name="Grigoriev I.V."/>
            <person name="Henrissat B."/>
            <person name="Lindahl B."/>
            <person name="Martin F."/>
        </authorList>
    </citation>
    <scope>NUCLEOTIDE SEQUENCE</scope>
    <source>
        <strain evidence="1">JB14</strain>
    </source>
</reference>
<sequence length="294" mass="33314">MMTRNLTGIYWNLQRPRFTLPELELYKGKRPMKKLPNCWFSSNFRRCILEDAQFHFITTMHFTPTFLPVLIHALVSVARAVPLHANAGLGDLAIRAPTQDIQCAVTNQQSDTSIAHDEAQTPKMVQWVFQDKDVMKTVLGSTNTPQITYPNPYPYDIKKPQLALTTIYQSIAEVSGVRLSYLQIVGCKGGSSVRNYKHPNSKHFKSTRLTGTSRFPIKGTPKLIVAVNNLAKSSVRWLFEQPEMIAKFGSLSIAFLNGFPLERQSLTSFGLKRNIQPNLGAFRLVQFRRTLKVD</sequence>
<organism evidence="1 2">
    <name type="scientific">Gymnopus androsaceus JB14</name>
    <dbReference type="NCBI Taxonomy" id="1447944"/>
    <lineage>
        <taxon>Eukaryota</taxon>
        <taxon>Fungi</taxon>
        <taxon>Dikarya</taxon>
        <taxon>Basidiomycota</taxon>
        <taxon>Agaricomycotina</taxon>
        <taxon>Agaricomycetes</taxon>
        <taxon>Agaricomycetidae</taxon>
        <taxon>Agaricales</taxon>
        <taxon>Marasmiineae</taxon>
        <taxon>Omphalotaceae</taxon>
        <taxon>Gymnopus</taxon>
    </lineage>
</organism>
<dbReference type="AlphaFoldDB" id="A0A6A4GDY4"/>
<evidence type="ECO:0000313" key="2">
    <source>
        <dbReference type="Proteomes" id="UP000799118"/>
    </source>
</evidence>
<keyword evidence="2" id="KW-1185">Reference proteome</keyword>
<proteinExistence type="predicted"/>
<accession>A0A6A4GDY4</accession>